<dbReference type="Gene3D" id="1.10.10.10">
    <property type="entry name" value="Winged helix-like DNA-binding domain superfamily/Winged helix DNA-binding domain"/>
    <property type="match status" value="1"/>
</dbReference>
<dbReference type="SUPFAM" id="SSF46785">
    <property type="entry name" value="Winged helix' DNA-binding domain"/>
    <property type="match status" value="1"/>
</dbReference>
<proteinExistence type="predicted"/>
<evidence type="ECO:0000256" key="1">
    <source>
        <dbReference type="ARBA" id="ARBA00023015"/>
    </source>
</evidence>
<dbReference type="PROSITE" id="PS51077">
    <property type="entry name" value="HTH_ICLR"/>
    <property type="match status" value="1"/>
</dbReference>
<dbReference type="AlphaFoldDB" id="A0A7K2J0H9"/>
<dbReference type="PANTHER" id="PTHR30136">
    <property type="entry name" value="HELIX-TURN-HELIX TRANSCRIPTIONAL REGULATOR, ICLR FAMILY"/>
    <property type="match status" value="1"/>
</dbReference>
<dbReference type="CDD" id="cd00090">
    <property type="entry name" value="HTH_ARSR"/>
    <property type="match status" value="1"/>
</dbReference>
<protein>
    <submittedName>
        <fullName evidence="6">Helix-turn-helix domain-containing protein</fullName>
    </submittedName>
</protein>
<evidence type="ECO:0000256" key="3">
    <source>
        <dbReference type="ARBA" id="ARBA00023163"/>
    </source>
</evidence>
<evidence type="ECO:0000313" key="7">
    <source>
        <dbReference type="Proteomes" id="UP000467124"/>
    </source>
</evidence>
<dbReference type="GO" id="GO:0003700">
    <property type="term" value="F:DNA-binding transcription factor activity"/>
    <property type="evidence" value="ECO:0007669"/>
    <property type="project" value="TreeGrafter"/>
</dbReference>
<keyword evidence="2" id="KW-0238">DNA-binding</keyword>
<dbReference type="Gene3D" id="3.30.450.40">
    <property type="match status" value="1"/>
</dbReference>
<evidence type="ECO:0000256" key="2">
    <source>
        <dbReference type="ARBA" id="ARBA00023125"/>
    </source>
</evidence>
<organism evidence="6 7">
    <name type="scientific">Nocardiopsis alba</name>
    <dbReference type="NCBI Taxonomy" id="53437"/>
    <lineage>
        <taxon>Bacteria</taxon>
        <taxon>Bacillati</taxon>
        <taxon>Actinomycetota</taxon>
        <taxon>Actinomycetes</taxon>
        <taxon>Streptosporangiales</taxon>
        <taxon>Nocardiopsidaceae</taxon>
        <taxon>Nocardiopsis</taxon>
    </lineage>
</organism>
<dbReference type="InterPro" id="IPR036390">
    <property type="entry name" value="WH_DNA-bd_sf"/>
</dbReference>
<dbReference type="InterPro" id="IPR050707">
    <property type="entry name" value="HTH_MetabolicPath_Reg"/>
</dbReference>
<dbReference type="InterPro" id="IPR014757">
    <property type="entry name" value="Tscrpt_reg_IclR_C"/>
</dbReference>
<dbReference type="InterPro" id="IPR036388">
    <property type="entry name" value="WH-like_DNA-bd_sf"/>
</dbReference>
<evidence type="ECO:0000259" key="5">
    <source>
        <dbReference type="PROSITE" id="PS51078"/>
    </source>
</evidence>
<dbReference type="PANTHER" id="PTHR30136:SF24">
    <property type="entry name" value="HTH-TYPE TRANSCRIPTIONAL REPRESSOR ALLR"/>
    <property type="match status" value="1"/>
</dbReference>
<dbReference type="SMART" id="SM00346">
    <property type="entry name" value="HTH_ICLR"/>
    <property type="match status" value="1"/>
</dbReference>
<evidence type="ECO:0000259" key="4">
    <source>
        <dbReference type="PROSITE" id="PS51077"/>
    </source>
</evidence>
<dbReference type="Proteomes" id="UP000467124">
    <property type="component" value="Unassembled WGS sequence"/>
</dbReference>
<dbReference type="RefSeq" id="WP_161112250.1">
    <property type="nucleotide sequence ID" value="NZ_JBEYGQ010000006.1"/>
</dbReference>
<accession>A0A7K2J0H9</accession>
<dbReference type="InterPro" id="IPR011991">
    <property type="entry name" value="ArsR-like_HTH"/>
</dbReference>
<gene>
    <name evidence="6" type="ORF">GTW20_26245</name>
</gene>
<name>A0A7K2J0H9_9ACTN</name>
<dbReference type="EMBL" id="WWHY01000001">
    <property type="protein sequence ID" value="MYR35668.1"/>
    <property type="molecule type" value="Genomic_DNA"/>
</dbReference>
<dbReference type="InterPro" id="IPR005471">
    <property type="entry name" value="Tscrpt_reg_IclR_N"/>
</dbReference>
<comment type="caution">
    <text evidence="6">The sequence shown here is derived from an EMBL/GenBank/DDBJ whole genome shotgun (WGS) entry which is preliminary data.</text>
</comment>
<dbReference type="GO" id="GO:0045892">
    <property type="term" value="P:negative regulation of DNA-templated transcription"/>
    <property type="evidence" value="ECO:0007669"/>
    <property type="project" value="TreeGrafter"/>
</dbReference>
<keyword evidence="3" id="KW-0804">Transcription</keyword>
<reference evidence="6 7" key="1">
    <citation type="journal article" date="2019" name="Nat. Commun.">
        <title>The antimicrobial potential of Streptomyces from insect microbiomes.</title>
        <authorList>
            <person name="Chevrette M.G."/>
            <person name="Carlson C.M."/>
            <person name="Ortega H.E."/>
            <person name="Thomas C."/>
            <person name="Ananiev G.E."/>
            <person name="Barns K.J."/>
            <person name="Book A.J."/>
            <person name="Cagnazzo J."/>
            <person name="Carlos C."/>
            <person name="Flanigan W."/>
            <person name="Grubbs K.J."/>
            <person name="Horn H.A."/>
            <person name="Hoffmann F.M."/>
            <person name="Klassen J.L."/>
            <person name="Knack J.J."/>
            <person name="Lewin G.R."/>
            <person name="McDonald B.R."/>
            <person name="Muller L."/>
            <person name="Melo W.G.P."/>
            <person name="Pinto-Tomas A.A."/>
            <person name="Schmitz A."/>
            <person name="Wendt-Pienkowski E."/>
            <person name="Wildman S."/>
            <person name="Zhao M."/>
            <person name="Zhang F."/>
            <person name="Bugni T.S."/>
            <person name="Andes D.R."/>
            <person name="Pupo M.T."/>
            <person name="Currie C.R."/>
        </authorList>
    </citation>
    <scope>NUCLEOTIDE SEQUENCE [LARGE SCALE GENOMIC DNA]</scope>
    <source>
        <strain evidence="6 7">SID5840</strain>
    </source>
</reference>
<feature type="domain" description="IclR-ED" evidence="5">
    <location>
        <begin position="62"/>
        <end position="245"/>
    </location>
</feature>
<keyword evidence="1" id="KW-0805">Transcription regulation</keyword>
<dbReference type="InterPro" id="IPR029016">
    <property type="entry name" value="GAF-like_dom_sf"/>
</dbReference>
<dbReference type="InterPro" id="IPR057527">
    <property type="entry name" value="HVO_A0261-like_N"/>
</dbReference>
<dbReference type="PROSITE" id="PS51078">
    <property type="entry name" value="ICLR_ED"/>
    <property type="match status" value="1"/>
</dbReference>
<dbReference type="Pfam" id="PF01614">
    <property type="entry name" value="IclR_C"/>
    <property type="match status" value="1"/>
</dbReference>
<dbReference type="GO" id="GO:0003677">
    <property type="term" value="F:DNA binding"/>
    <property type="evidence" value="ECO:0007669"/>
    <property type="project" value="UniProtKB-KW"/>
</dbReference>
<evidence type="ECO:0000313" key="6">
    <source>
        <dbReference type="EMBL" id="MYR35668.1"/>
    </source>
</evidence>
<dbReference type="SUPFAM" id="SSF55781">
    <property type="entry name" value="GAF domain-like"/>
    <property type="match status" value="1"/>
</dbReference>
<dbReference type="Pfam" id="PF25213">
    <property type="entry name" value="HVO_A0261_N"/>
    <property type="match status" value="1"/>
</dbReference>
<sequence>MSNSVERAMRILVELADGPSTISELGRRLDVHRTTSLRLLRTLEEQRFVRRTEDGRFQLGARMATLAAAALTGLDIRGSAARHLRDLGEATGQTVHLGALEGDRIVYLDKVESRHAVRMYSHIGALAPLHATGIGKVILAHLPPAERDGLLGPEPFARCTAGTLTDRASLDADLDRILRRGWALDDFEHEEFIHCVAAPVRDAAGRVNAAISVSAPSVVLDRDGLLGLTDDLVAAADAIGEELGWRPPRTR</sequence>
<feature type="domain" description="HTH iclR-type" evidence="4">
    <location>
        <begin position="2"/>
        <end position="61"/>
    </location>
</feature>